<dbReference type="EMBL" id="JANIPJ010000010">
    <property type="protein sequence ID" value="MCR2805145.1"/>
    <property type="molecule type" value="Genomic_DNA"/>
</dbReference>
<evidence type="ECO:0008006" key="3">
    <source>
        <dbReference type="Google" id="ProtNLM"/>
    </source>
</evidence>
<dbReference type="AlphaFoldDB" id="A0A9X2S9H9"/>
<reference evidence="1" key="1">
    <citation type="submission" date="2022-08" db="EMBL/GenBank/DDBJ databases">
        <title>The genomic sequence of strain Paenibacillus sp. SCIV0701.</title>
        <authorList>
            <person name="Zhao H."/>
        </authorList>
    </citation>
    <scope>NUCLEOTIDE SEQUENCE</scope>
    <source>
        <strain evidence="1">SCIV0701</strain>
    </source>
</reference>
<name>A0A9X2S9H9_9BACL</name>
<accession>A0A9X2S9H9</accession>
<evidence type="ECO:0000313" key="2">
    <source>
        <dbReference type="Proteomes" id="UP001141950"/>
    </source>
</evidence>
<sequence>MNSSRIAAYSEMIARLPEPPWRREDLLIPELLLETEPKHRLQLYYAPYDDVKPAAQVMIVGITPGFTQMSLSLQQAKLDLAAGVPLDRIDRRAKLVASFAGSMRTHLLSMLDELGLPALLGIKDSSELFGERSELLHTTSVIRYPLFRDGDNYTGHQPKMLASELIRRYALVDFAEQLAAVPDAIVIPLGKSVSDVLRAIAEGADPVNSGGHRLDSAAVQSSSSLLERCLLDFPHPSGANGHRKKQFEALKDEHRQKLERWFGARRLI</sequence>
<comment type="caution">
    <text evidence="1">The sequence shown here is derived from an EMBL/GenBank/DDBJ whole genome shotgun (WGS) entry which is preliminary data.</text>
</comment>
<evidence type="ECO:0000313" key="1">
    <source>
        <dbReference type="EMBL" id="MCR2805145.1"/>
    </source>
</evidence>
<organism evidence="1 2">
    <name type="scientific">Paenibacillus soyae</name>
    <dbReference type="NCBI Taxonomy" id="2969249"/>
    <lineage>
        <taxon>Bacteria</taxon>
        <taxon>Bacillati</taxon>
        <taxon>Bacillota</taxon>
        <taxon>Bacilli</taxon>
        <taxon>Bacillales</taxon>
        <taxon>Paenibacillaceae</taxon>
        <taxon>Paenibacillus</taxon>
    </lineage>
</organism>
<dbReference type="RefSeq" id="WP_257447109.1">
    <property type="nucleotide sequence ID" value="NZ_JANIPJ010000010.1"/>
</dbReference>
<proteinExistence type="predicted"/>
<gene>
    <name evidence="1" type="ORF">NQZ67_14760</name>
</gene>
<keyword evidence="2" id="KW-1185">Reference proteome</keyword>
<dbReference type="Proteomes" id="UP001141950">
    <property type="component" value="Unassembled WGS sequence"/>
</dbReference>
<protein>
    <recommendedName>
        <fullName evidence="3">Uracil DNA glycosylase superfamily protein</fullName>
    </recommendedName>
</protein>